<feature type="signal peptide" evidence="6">
    <location>
        <begin position="1"/>
        <end position="17"/>
    </location>
</feature>
<dbReference type="PANTHER" id="PTHR43498:SF1">
    <property type="entry name" value="COB--COM HETERODISULFIDE REDUCTASE IRON-SULFUR SUBUNIT A"/>
    <property type="match status" value="1"/>
</dbReference>
<dbReference type="Gene3D" id="3.50.50.60">
    <property type="entry name" value="FAD/NAD(P)-binding domain"/>
    <property type="match status" value="1"/>
</dbReference>
<evidence type="ECO:0000313" key="8">
    <source>
        <dbReference type="Proteomes" id="UP000590740"/>
    </source>
</evidence>
<evidence type="ECO:0000256" key="6">
    <source>
        <dbReference type="SAM" id="SignalP"/>
    </source>
</evidence>
<evidence type="ECO:0000256" key="5">
    <source>
        <dbReference type="ARBA" id="ARBA00023014"/>
    </source>
</evidence>
<dbReference type="EMBL" id="JACHIG010000005">
    <property type="protein sequence ID" value="MBB5033309.1"/>
    <property type="molecule type" value="Genomic_DNA"/>
</dbReference>
<dbReference type="GO" id="GO:0051539">
    <property type="term" value="F:4 iron, 4 sulfur cluster binding"/>
    <property type="evidence" value="ECO:0007669"/>
    <property type="project" value="UniProtKB-KW"/>
</dbReference>
<organism evidence="7 8">
    <name type="scientific">Prosthecobacter vanneervenii</name>
    <dbReference type="NCBI Taxonomy" id="48466"/>
    <lineage>
        <taxon>Bacteria</taxon>
        <taxon>Pseudomonadati</taxon>
        <taxon>Verrucomicrobiota</taxon>
        <taxon>Verrucomicrobiia</taxon>
        <taxon>Verrucomicrobiales</taxon>
        <taxon>Verrucomicrobiaceae</taxon>
        <taxon>Prosthecobacter</taxon>
    </lineage>
</organism>
<dbReference type="RefSeq" id="WP_184340219.1">
    <property type="nucleotide sequence ID" value="NZ_JACHIG010000005.1"/>
</dbReference>
<gene>
    <name evidence="7" type="ORF">HNQ65_002892</name>
</gene>
<accession>A0A7W7YBY3</accession>
<dbReference type="PANTHER" id="PTHR43498">
    <property type="entry name" value="FERREDOXIN:COB-COM HETERODISULFIDE REDUCTASE SUBUNIT A"/>
    <property type="match status" value="1"/>
</dbReference>
<proteinExistence type="predicted"/>
<keyword evidence="1" id="KW-0004">4Fe-4S</keyword>
<dbReference type="Proteomes" id="UP000590740">
    <property type="component" value="Unassembled WGS sequence"/>
</dbReference>
<dbReference type="SUPFAM" id="SSF51905">
    <property type="entry name" value="FAD/NAD(P)-binding domain"/>
    <property type="match status" value="1"/>
</dbReference>
<evidence type="ECO:0000313" key="7">
    <source>
        <dbReference type="EMBL" id="MBB5033309.1"/>
    </source>
</evidence>
<evidence type="ECO:0008006" key="9">
    <source>
        <dbReference type="Google" id="ProtNLM"/>
    </source>
</evidence>
<evidence type="ECO:0000256" key="3">
    <source>
        <dbReference type="ARBA" id="ARBA00023002"/>
    </source>
</evidence>
<dbReference type="InterPro" id="IPR039650">
    <property type="entry name" value="HdrA-like"/>
</dbReference>
<feature type="chain" id="PRO_5031047525" description="FAD dependent oxidoreductase" evidence="6">
    <location>
        <begin position="18"/>
        <end position="566"/>
    </location>
</feature>
<keyword evidence="6" id="KW-0732">Signal</keyword>
<keyword evidence="4" id="KW-0408">Iron</keyword>
<dbReference type="AlphaFoldDB" id="A0A7W7YBY3"/>
<keyword evidence="5" id="KW-0411">Iron-sulfur</keyword>
<keyword evidence="2" id="KW-0479">Metal-binding</keyword>
<evidence type="ECO:0000256" key="1">
    <source>
        <dbReference type="ARBA" id="ARBA00022485"/>
    </source>
</evidence>
<dbReference type="GO" id="GO:0016491">
    <property type="term" value="F:oxidoreductase activity"/>
    <property type="evidence" value="ECO:0007669"/>
    <property type="project" value="UniProtKB-KW"/>
</dbReference>
<evidence type="ECO:0000256" key="2">
    <source>
        <dbReference type="ARBA" id="ARBA00022723"/>
    </source>
</evidence>
<name>A0A7W7YBY3_9BACT</name>
<sequence>MKSFLLALALSSSFVTAAVVEADVCVYGGTSGGVAAAVQAARMGKSVVIAEPGRHLGGMTSGGLSAVDIGDPRSVGGIAREYFTKLAATVGVTLAWDRPFESKGGGPATGGAYAIEPHKAEQVFNDLTREAGVKVHFGARLASVKKNGSHITEFVCEDGTVFRAKVFIDTTYEGDLMAKSGVAYTLMREGNAKYGETYNGIHYAEKFLPHTSYAQPGESGRLKGGQGVWDRDFPLDPYVVKGDPQSGLLPLIQPGEPGAPGEPAPGVQAYCYRLCLTTNPANMIPITPPSDYDPKRYEIVVRFIEACIANGDDMDLRWFSKHDALPNDKWDFNTATFGGNLPGASHAWPEASYAQRGKIGKEHENYHRGLLHFLATDLRVPEKVRKDMQRFGLPKDEFIDNGGWPHQIYVREARRMISELVMTEHHTFGRLVAPKPVSLGSYGTDTHEIRRIVKEGVVVREGKTAGGRDGAPPYGIGYAAIVPRQGECDNLLVTFALSASHTAYSSIRMEPVFMCTSQSAGTAACMAVNDKTPVQQVDYAKLKIRLEQDGQVIEWKHPATKKRTAH</sequence>
<reference evidence="7 8" key="1">
    <citation type="submission" date="2020-08" db="EMBL/GenBank/DDBJ databases">
        <title>Genomic Encyclopedia of Type Strains, Phase IV (KMG-IV): sequencing the most valuable type-strain genomes for metagenomic binning, comparative biology and taxonomic classification.</title>
        <authorList>
            <person name="Goeker M."/>
        </authorList>
    </citation>
    <scope>NUCLEOTIDE SEQUENCE [LARGE SCALE GENOMIC DNA]</scope>
    <source>
        <strain evidence="7 8">DSM 12252</strain>
    </source>
</reference>
<keyword evidence="3" id="KW-0560">Oxidoreductase</keyword>
<dbReference type="Pfam" id="PF12831">
    <property type="entry name" value="FAD_oxidored"/>
    <property type="match status" value="1"/>
</dbReference>
<dbReference type="GO" id="GO:0046872">
    <property type="term" value="F:metal ion binding"/>
    <property type="evidence" value="ECO:0007669"/>
    <property type="project" value="UniProtKB-KW"/>
</dbReference>
<keyword evidence="8" id="KW-1185">Reference proteome</keyword>
<protein>
    <recommendedName>
        <fullName evidence="9">FAD dependent oxidoreductase</fullName>
    </recommendedName>
</protein>
<dbReference type="InterPro" id="IPR036188">
    <property type="entry name" value="FAD/NAD-bd_sf"/>
</dbReference>
<comment type="caution">
    <text evidence="7">The sequence shown here is derived from an EMBL/GenBank/DDBJ whole genome shotgun (WGS) entry which is preliminary data.</text>
</comment>
<evidence type="ECO:0000256" key="4">
    <source>
        <dbReference type="ARBA" id="ARBA00023004"/>
    </source>
</evidence>